<evidence type="ECO:0000313" key="7">
    <source>
        <dbReference type="Proteomes" id="UP001055460"/>
    </source>
</evidence>
<organism evidence="6 7">
    <name type="scientific">Ensifer adhaerens</name>
    <name type="common">Sinorhizobium morelense</name>
    <dbReference type="NCBI Taxonomy" id="106592"/>
    <lineage>
        <taxon>Bacteria</taxon>
        <taxon>Pseudomonadati</taxon>
        <taxon>Pseudomonadota</taxon>
        <taxon>Alphaproteobacteria</taxon>
        <taxon>Hyphomicrobiales</taxon>
        <taxon>Rhizobiaceae</taxon>
        <taxon>Sinorhizobium/Ensifer group</taxon>
        <taxon>Ensifer</taxon>
    </lineage>
</organism>
<evidence type="ECO:0000256" key="3">
    <source>
        <dbReference type="ARBA" id="ARBA00022729"/>
    </source>
</evidence>
<dbReference type="GO" id="GO:0030288">
    <property type="term" value="C:outer membrane-bounded periplasmic space"/>
    <property type="evidence" value="ECO:0007669"/>
    <property type="project" value="TreeGrafter"/>
</dbReference>
<keyword evidence="3 4" id="KW-0732">Signal</keyword>
<dbReference type="PANTHER" id="PTHR30290:SF64">
    <property type="entry name" value="ABC TRANSPORTER PERIPLASMIC BINDING PROTEIN"/>
    <property type="match status" value="1"/>
</dbReference>
<accession>A0A9Q9D9H9</accession>
<dbReference type="InterPro" id="IPR000914">
    <property type="entry name" value="SBP_5_dom"/>
</dbReference>
<dbReference type="GO" id="GO:0042884">
    <property type="term" value="P:microcin transport"/>
    <property type="evidence" value="ECO:0007669"/>
    <property type="project" value="TreeGrafter"/>
</dbReference>
<feature type="chain" id="PRO_5040423370" evidence="4">
    <location>
        <begin position="31"/>
        <end position="619"/>
    </location>
</feature>
<protein>
    <submittedName>
        <fullName evidence="6">Extracellular solute-binding protein</fullName>
    </submittedName>
</protein>
<proteinExistence type="inferred from homology"/>
<dbReference type="RefSeq" id="WP_110818581.1">
    <property type="nucleotide sequence ID" value="NZ_CAXURO020000001.1"/>
</dbReference>
<evidence type="ECO:0000259" key="5">
    <source>
        <dbReference type="Pfam" id="PF00496"/>
    </source>
</evidence>
<name>A0A9Q9D9H9_ENSAD</name>
<dbReference type="SUPFAM" id="SSF53850">
    <property type="entry name" value="Periplasmic binding protein-like II"/>
    <property type="match status" value="1"/>
</dbReference>
<dbReference type="Pfam" id="PF00496">
    <property type="entry name" value="SBP_bac_5"/>
    <property type="match status" value="1"/>
</dbReference>
<gene>
    <name evidence="6" type="ORF">NE863_18025</name>
</gene>
<comment type="similarity">
    <text evidence="2">Belongs to the bacterial solute-binding protein 5 family.</text>
</comment>
<dbReference type="Gene3D" id="3.10.105.10">
    <property type="entry name" value="Dipeptide-binding Protein, Domain 3"/>
    <property type="match status" value="1"/>
</dbReference>
<dbReference type="PANTHER" id="PTHR30290">
    <property type="entry name" value="PERIPLASMIC BINDING COMPONENT OF ABC TRANSPORTER"/>
    <property type="match status" value="1"/>
</dbReference>
<dbReference type="OrthoDB" id="9803988at2"/>
<dbReference type="EMBL" id="CP098807">
    <property type="protein sequence ID" value="USJ23154.1"/>
    <property type="molecule type" value="Genomic_DNA"/>
</dbReference>
<evidence type="ECO:0000256" key="2">
    <source>
        <dbReference type="ARBA" id="ARBA00005695"/>
    </source>
</evidence>
<feature type="domain" description="Solute-binding protein family 5" evidence="5">
    <location>
        <begin position="112"/>
        <end position="527"/>
    </location>
</feature>
<evidence type="ECO:0000256" key="1">
    <source>
        <dbReference type="ARBA" id="ARBA00004418"/>
    </source>
</evidence>
<comment type="subcellular location">
    <subcellularLocation>
        <location evidence="1">Periplasm</location>
    </subcellularLocation>
</comment>
<reference evidence="6" key="1">
    <citation type="submission" date="2022-06" db="EMBL/GenBank/DDBJ databases">
        <title>Physiological and biochemical characterization and genomic elucidation of a strain of the genus Ensifer adhaerens M8 that combines arsenic oxidation and chromium reduction.</title>
        <authorList>
            <person name="Li X."/>
            <person name="Yu c."/>
        </authorList>
    </citation>
    <scope>NUCLEOTIDE SEQUENCE</scope>
    <source>
        <strain evidence="6">M8</strain>
    </source>
</reference>
<feature type="signal peptide" evidence="4">
    <location>
        <begin position="1"/>
        <end position="30"/>
    </location>
</feature>
<dbReference type="PIRSF" id="PIRSF002741">
    <property type="entry name" value="MppA"/>
    <property type="match status" value="1"/>
</dbReference>
<dbReference type="GO" id="GO:1904680">
    <property type="term" value="F:peptide transmembrane transporter activity"/>
    <property type="evidence" value="ECO:0007669"/>
    <property type="project" value="TreeGrafter"/>
</dbReference>
<dbReference type="Gene3D" id="3.40.190.10">
    <property type="entry name" value="Periplasmic binding protein-like II"/>
    <property type="match status" value="1"/>
</dbReference>
<dbReference type="GO" id="GO:0015833">
    <property type="term" value="P:peptide transport"/>
    <property type="evidence" value="ECO:0007669"/>
    <property type="project" value="TreeGrafter"/>
</dbReference>
<dbReference type="Proteomes" id="UP001055460">
    <property type="component" value="Chromosome"/>
</dbReference>
<dbReference type="CDD" id="cd08497">
    <property type="entry name" value="MbnE-like"/>
    <property type="match status" value="1"/>
</dbReference>
<dbReference type="AlphaFoldDB" id="A0A9Q9D9H9"/>
<sequence length="619" mass="70126">MPNFCRTVKPGLAASLLTAAFLLLPPAGNAQEQPVWRYGTSSIGELKYKPDFARFDYVNPDAPKGGELRLSESGTFDTFNPILSKGEAASGVTSLVFDTLLKSAEDEITTAYGLLAEGVSYPDDISSATFRLRAEAKWADGKPVTPEDVVFSFEKVKEHNPLLSNYYRHVVSAEKTGDRDVTFRFDEKNNHEMPNILGQFPIVPKHWWEGEDEKGNKRDISRTTLEPVMGSGPYKIASFQAGGSIRFERRDDYWGKSLNVNVGQYNFGVISYAFFSDRNVQFEAFRAGNVDFYQDNSASHWATAYDFPAMKDGRVVREEIENPLRAAGIMQAFVPNMRRDKFKDQRVREALNYAFDFEDLNRNLAYNAFQRVDSYFWGTELASKALPEGREKAILEELKDKVPPEVFTAPYANPVNGDPQKVRDNLRKALALFKEAGYELKGNRLVNVKSGEPFSFELLLANPSFERTVTPFINSVKKIGIDARIRTVDDSQYTNRVRSFDYDMIYGIWAQTLVPGNEQIDYWGSASVNQQGSRNYAGISDPAIDELIRRIIFAPNRDELVATTRALDRVLLAHHFVVPLFYSRSVRVAYWNQLARPQELPYYGIGFPDAWWSKNASPK</sequence>
<dbReference type="GO" id="GO:0043190">
    <property type="term" value="C:ATP-binding cassette (ABC) transporter complex"/>
    <property type="evidence" value="ECO:0007669"/>
    <property type="project" value="InterPro"/>
</dbReference>
<evidence type="ECO:0000313" key="6">
    <source>
        <dbReference type="EMBL" id="USJ23154.1"/>
    </source>
</evidence>
<dbReference type="InterPro" id="IPR039424">
    <property type="entry name" value="SBP_5"/>
</dbReference>
<evidence type="ECO:0000256" key="4">
    <source>
        <dbReference type="SAM" id="SignalP"/>
    </source>
</evidence>
<dbReference type="InterPro" id="IPR030678">
    <property type="entry name" value="Peptide/Ni-bd"/>
</dbReference>